<evidence type="ECO:0000256" key="2">
    <source>
        <dbReference type="ARBA" id="ARBA00022946"/>
    </source>
</evidence>
<sequence length="723" mass="84225">MRVIVRRCEGVTSHLLNPSCRPVSNFRFHQLNPVAGSTRRLARWITTKCSLAGSKHAAIISSRVRRQEFHSDPTRTATLKQEFNSILAAAQPDLVMEAFLNPDYYELVAQLPQGVFVEAFRLLSPSYFIEPYKELHDLLSSRVARRKRCTAIQVIYDEFATKLSTIIRMRQLAGHATSLAEYTHLLDCAQSLGDGLMADYIWHSMSKAGVSPDVACYNHYMESKIWNGCHAGQEQYRIRITPWAYWRRRNADSEGWNNYGTGPRSLKHEIRLICDEMLKVGLEPDERTMINVLLAISRTGFNPDMWKFLYDVWNVDVRELENGDRRSIVPIHRSSPVYPTSRLLWAVTHAFGASNDIPGALRVLDQISSSYGIEIPESVWVELLKRSYILSVRRHGRIGRTLRLGTVSYGFIRSTYETITTGPFKTKPTFDMHWFFAKAAWNWGNWQNLEAHMMLAYKMLEETRRKRKHAREMVESYLPPLESSDARINPDILRSRGFAEAVRAYDIIRLRCVQQTTIIERLARLCSRPRHHRVENPFYWARVLAPRVLEEWRDFLPEYFTYETPAGTVKIYGNTWVGRHSRVVSHDKVQVRRPIKAMASTPGSDTVDDDFIWAKYRDRMSTKEQNHPLLKLLIQPVLISEDIQPSELESEYEMELEDEEMELDQEVVSGNEVEANPTYREPYYEDEDYMNLFSKAEIEAREKKEVWFEHAFGYIRRPELAYE</sequence>
<organism evidence="4 5">
    <name type="scientific">Aspergillus keveii</name>
    <dbReference type="NCBI Taxonomy" id="714993"/>
    <lineage>
        <taxon>Eukaryota</taxon>
        <taxon>Fungi</taxon>
        <taxon>Dikarya</taxon>
        <taxon>Ascomycota</taxon>
        <taxon>Pezizomycotina</taxon>
        <taxon>Eurotiomycetes</taxon>
        <taxon>Eurotiomycetidae</taxon>
        <taxon>Eurotiales</taxon>
        <taxon>Aspergillaceae</taxon>
        <taxon>Aspergillus</taxon>
        <taxon>Aspergillus subgen. Nidulantes</taxon>
    </lineage>
</organism>
<comment type="caution">
    <text evidence="4">The sequence shown here is derived from an EMBL/GenBank/DDBJ whole genome shotgun (WGS) entry which is preliminary data.</text>
</comment>
<name>A0ABR4GPK5_9EURO</name>
<protein>
    <submittedName>
        <fullName evidence="4">Mitochondrial ATPase expression-domain-containing protein</fullName>
    </submittedName>
</protein>
<keyword evidence="2" id="KW-0809">Transit peptide</keyword>
<gene>
    <name evidence="4" type="ORF">BJX66DRAFT_332060</name>
</gene>
<keyword evidence="5" id="KW-1185">Reference proteome</keyword>
<dbReference type="Pfam" id="PF12921">
    <property type="entry name" value="ATP13"/>
    <property type="match status" value="1"/>
</dbReference>
<dbReference type="Proteomes" id="UP001610563">
    <property type="component" value="Unassembled WGS sequence"/>
</dbReference>
<accession>A0ABR4GPK5</accession>
<proteinExistence type="predicted"/>
<reference evidence="4 5" key="1">
    <citation type="submission" date="2024-07" db="EMBL/GenBank/DDBJ databases">
        <title>Section-level genome sequencing and comparative genomics of Aspergillus sections Usti and Cavernicolus.</title>
        <authorList>
            <consortium name="Lawrence Berkeley National Laboratory"/>
            <person name="Nybo J.L."/>
            <person name="Vesth T.C."/>
            <person name="Theobald S."/>
            <person name="Frisvad J.C."/>
            <person name="Larsen T.O."/>
            <person name="Kjaerboelling I."/>
            <person name="Rothschild-Mancinelli K."/>
            <person name="Lyhne E.K."/>
            <person name="Kogle M.E."/>
            <person name="Barry K."/>
            <person name="Clum A."/>
            <person name="Na H."/>
            <person name="Ledsgaard L."/>
            <person name="Lin J."/>
            <person name="Lipzen A."/>
            <person name="Kuo A."/>
            <person name="Riley R."/>
            <person name="Mondo S."/>
            <person name="Labutti K."/>
            <person name="Haridas S."/>
            <person name="Pangalinan J."/>
            <person name="Salamov A.A."/>
            <person name="Simmons B.A."/>
            <person name="Magnuson J.K."/>
            <person name="Chen J."/>
            <person name="Drula E."/>
            <person name="Henrissat B."/>
            <person name="Wiebenga A."/>
            <person name="Lubbers R.J."/>
            <person name="Gomes A.C."/>
            <person name="Makela M.R."/>
            <person name="Stajich J."/>
            <person name="Grigoriev I.V."/>
            <person name="Mortensen U.H."/>
            <person name="De Vries R.P."/>
            <person name="Baker S.E."/>
            <person name="Andersen M.R."/>
        </authorList>
    </citation>
    <scope>NUCLEOTIDE SEQUENCE [LARGE SCALE GENOMIC DNA]</scope>
    <source>
        <strain evidence="4 5">CBS 209.92</strain>
    </source>
</reference>
<evidence type="ECO:0000313" key="5">
    <source>
        <dbReference type="Proteomes" id="UP001610563"/>
    </source>
</evidence>
<dbReference type="InterPro" id="IPR024319">
    <property type="entry name" value="ATPase_expression_mit"/>
</dbReference>
<comment type="subcellular location">
    <subcellularLocation>
        <location evidence="1">Mitochondrion</location>
    </subcellularLocation>
</comment>
<dbReference type="Gene3D" id="1.25.40.10">
    <property type="entry name" value="Tetratricopeptide repeat domain"/>
    <property type="match status" value="1"/>
</dbReference>
<evidence type="ECO:0000313" key="4">
    <source>
        <dbReference type="EMBL" id="KAL2800489.1"/>
    </source>
</evidence>
<dbReference type="InterPro" id="IPR011990">
    <property type="entry name" value="TPR-like_helical_dom_sf"/>
</dbReference>
<evidence type="ECO:0000256" key="3">
    <source>
        <dbReference type="ARBA" id="ARBA00023128"/>
    </source>
</evidence>
<dbReference type="EMBL" id="JBFTWV010000003">
    <property type="protein sequence ID" value="KAL2800489.1"/>
    <property type="molecule type" value="Genomic_DNA"/>
</dbReference>
<keyword evidence="3" id="KW-0496">Mitochondrion</keyword>
<evidence type="ECO:0000256" key="1">
    <source>
        <dbReference type="ARBA" id="ARBA00004173"/>
    </source>
</evidence>